<keyword evidence="4" id="KW-1185">Reference proteome</keyword>
<comment type="caution">
    <text evidence="3">The sequence shown here is derived from an EMBL/GenBank/DDBJ whole genome shotgun (WGS) entry which is preliminary data.</text>
</comment>
<dbReference type="EMBL" id="BOOF01000046">
    <property type="protein sequence ID" value="GIH65912.1"/>
    <property type="molecule type" value="Genomic_DNA"/>
</dbReference>
<dbReference type="InterPro" id="IPR025736">
    <property type="entry name" value="PucR_C-HTH_dom"/>
</dbReference>
<dbReference type="Gene3D" id="1.10.10.2840">
    <property type="entry name" value="PucR C-terminal helix-turn-helix domain"/>
    <property type="match status" value="1"/>
</dbReference>
<evidence type="ECO:0008006" key="5">
    <source>
        <dbReference type="Google" id="ProtNLM"/>
    </source>
</evidence>
<reference evidence="3 4" key="1">
    <citation type="submission" date="2021-01" db="EMBL/GenBank/DDBJ databases">
        <title>Whole genome shotgun sequence of Microbispora siamensis NBRC 104113.</title>
        <authorList>
            <person name="Komaki H."/>
            <person name="Tamura T."/>
        </authorList>
    </citation>
    <scope>NUCLEOTIDE SEQUENCE [LARGE SCALE GENOMIC DNA]</scope>
    <source>
        <strain evidence="3 4">NBRC 104113</strain>
    </source>
</reference>
<organism evidence="3 4">
    <name type="scientific">Microbispora siamensis</name>
    <dbReference type="NCBI Taxonomy" id="564413"/>
    <lineage>
        <taxon>Bacteria</taxon>
        <taxon>Bacillati</taxon>
        <taxon>Actinomycetota</taxon>
        <taxon>Actinomycetes</taxon>
        <taxon>Streptosporangiales</taxon>
        <taxon>Streptosporangiaceae</taxon>
        <taxon>Microbispora</taxon>
    </lineage>
</organism>
<feature type="domain" description="Purine catabolism PurC-like" evidence="1">
    <location>
        <begin position="7"/>
        <end position="123"/>
    </location>
</feature>
<dbReference type="Proteomes" id="UP000660454">
    <property type="component" value="Unassembled WGS sequence"/>
</dbReference>
<evidence type="ECO:0000259" key="1">
    <source>
        <dbReference type="Pfam" id="PF07905"/>
    </source>
</evidence>
<name>A0ABQ4GWW9_9ACTN</name>
<dbReference type="Pfam" id="PF13556">
    <property type="entry name" value="HTH_30"/>
    <property type="match status" value="1"/>
</dbReference>
<protein>
    <recommendedName>
        <fullName evidence="5">PucR family transcriptional regulator</fullName>
    </recommendedName>
</protein>
<gene>
    <name evidence="3" type="ORF">Msi02_67290</name>
</gene>
<dbReference type="InterPro" id="IPR051448">
    <property type="entry name" value="CdaR-like_regulators"/>
</dbReference>
<evidence type="ECO:0000259" key="2">
    <source>
        <dbReference type="Pfam" id="PF13556"/>
    </source>
</evidence>
<dbReference type="RefSeq" id="WP_204051846.1">
    <property type="nucleotide sequence ID" value="NZ_BOOF01000046.1"/>
</dbReference>
<feature type="domain" description="PucR C-terminal helix-turn-helix" evidence="2">
    <location>
        <begin position="471"/>
        <end position="528"/>
    </location>
</feature>
<dbReference type="InterPro" id="IPR012914">
    <property type="entry name" value="PucR_dom"/>
</dbReference>
<accession>A0ABQ4GWW9</accession>
<sequence>MPLTVADVLAMPMLEITLLAGRDGLGNHVRWAHVTELADPVPWLRGGELVMTVGLGLPASARGRAEYVERLSGAGCAALAFALDEHLTEIPPEIVETAARLGLPLLEVTGRTPFVAVTEAVARWHADERVRGERRAAAAQEAMARAALRHGSLGILRALAEHTDCETLLLDPRGRPRVSHPEGARPWHAEAAEAVGQLTGPRGSMVIDKGDRVLQVQSLGFTGPPRGWLALRGASTEWHTRILANQAASLLAIELVGLHRARARAHAQRAAVLSAVLDSAVLGSAALGCAVDRAAADRAATGAGPAAPLFTAGRLAEICPMPPPPYEVIVAVARTEGEAPALADPALDALSDVMGDPAAEETVFVCPRAGGLLLVVPQTDPRLGPALVERLGALTGLDISAGACGARDIGEIPSAVRHATALAAGPGYTHVDDLEPWALLRDALDPEGVARFADVVLKPLREHDLRHGGALVPSVRTFLDCGASVEAAARRLGVHRNTMRARLQTAERVCGRDLGKARDRLELWLALSLDEFVPPGRRN</sequence>
<evidence type="ECO:0000313" key="3">
    <source>
        <dbReference type="EMBL" id="GIH65912.1"/>
    </source>
</evidence>
<dbReference type="Pfam" id="PF07905">
    <property type="entry name" value="PucR"/>
    <property type="match status" value="1"/>
</dbReference>
<proteinExistence type="predicted"/>
<dbReference type="InterPro" id="IPR042070">
    <property type="entry name" value="PucR_C-HTH_sf"/>
</dbReference>
<evidence type="ECO:0000313" key="4">
    <source>
        <dbReference type="Proteomes" id="UP000660454"/>
    </source>
</evidence>
<dbReference type="PANTHER" id="PTHR33744:SF1">
    <property type="entry name" value="DNA-BINDING TRANSCRIPTIONAL ACTIVATOR ADER"/>
    <property type="match status" value="1"/>
</dbReference>
<dbReference type="PANTHER" id="PTHR33744">
    <property type="entry name" value="CARBOHYDRATE DIACID REGULATOR"/>
    <property type="match status" value="1"/>
</dbReference>